<evidence type="ECO:0000313" key="8">
    <source>
        <dbReference type="Proteomes" id="UP000295565"/>
    </source>
</evidence>
<protein>
    <submittedName>
        <fullName evidence="7">Arylsulfatase</fullName>
    </submittedName>
</protein>
<keyword evidence="4" id="KW-0106">Calcium</keyword>
<keyword evidence="3" id="KW-0378">Hydrolase</keyword>
<evidence type="ECO:0000256" key="4">
    <source>
        <dbReference type="ARBA" id="ARBA00022837"/>
    </source>
</evidence>
<dbReference type="GO" id="GO:0004065">
    <property type="term" value="F:arylsulfatase activity"/>
    <property type="evidence" value="ECO:0007669"/>
    <property type="project" value="TreeGrafter"/>
</dbReference>
<feature type="domain" description="Sulfatase N-terminal" evidence="6">
    <location>
        <begin position="74"/>
        <end position="500"/>
    </location>
</feature>
<dbReference type="Gene3D" id="3.40.720.10">
    <property type="entry name" value="Alkaline Phosphatase, subunit A"/>
    <property type="match status" value="1"/>
</dbReference>
<dbReference type="EMBL" id="SMGD01000019">
    <property type="protein sequence ID" value="TCK46350.1"/>
    <property type="molecule type" value="Genomic_DNA"/>
</dbReference>
<evidence type="ECO:0000256" key="5">
    <source>
        <dbReference type="PIRSR" id="PIRSR600917-52"/>
    </source>
</evidence>
<keyword evidence="2" id="KW-0479">Metal-binding</keyword>
<dbReference type="GO" id="GO:0046872">
    <property type="term" value="F:metal ion binding"/>
    <property type="evidence" value="ECO:0007669"/>
    <property type="project" value="UniProtKB-KW"/>
</dbReference>
<accession>A0A4R1J7A6</accession>
<dbReference type="PANTHER" id="PTHR42693:SF33">
    <property type="entry name" value="ARYLSULFATASE"/>
    <property type="match status" value="1"/>
</dbReference>
<dbReference type="InterPro" id="IPR050738">
    <property type="entry name" value="Sulfatase"/>
</dbReference>
<dbReference type="AlphaFoldDB" id="A0A4R1J7A6"/>
<dbReference type="Pfam" id="PF00884">
    <property type="entry name" value="Sulfatase"/>
    <property type="match status" value="1"/>
</dbReference>
<organism evidence="7 8">
    <name type="scientific">Celerinatantimonas diazotrophica</name>
    <dbReference type="NCBI Taxonomy" id="412034"/>
    <lineage>
        <taxon>Bacteria</taxon>
        <taxon>Pseudomonadati</taxon>
        <taxon>Pseudomonadota</taxon>
        <taxon>Gammaproteobacteria</taxon>
        <taxon>Celerinatantimonadaceae</taxon>
        <taxon>Celerinatantimonas</taxon>
    </lineage>
</organism>
<comment type="PTM">
    <text evidence="5">The conversion to 3-oxoalanine (also known as C-formylglycine, FGly), of a serine or cysteine residue in prokaryotes and of a cysteine residue in eukaryotes, is critical for catalytic activity.</text>
</comment>
<gene>
    <name evidence="7" type="ORF">EV690_3626</name>
</gene>
<name>A0A4R1J7A6_9GAMM</name>
<dbReference type="Gene3D" id="3.30.1120.10">
    <property type="match status" value="1"/>
</dbReference>
<dbReference type="Proteomes" id="UP000295565">
    <property type="component" value="Unassembled WGS sequence"/>
</dbReference>
<proteinExistence type="inferred from homology"/>
<feature type="modified residue" description="3-oxoalanine (Ser)" evidence="5">
    <location>
        <position position="120"/>
    </location>
</feature>
<evidence type="ECO:0000259" key="6">
    <source>
        <dbReference type="Pfam" id="PF00884"/>
    </source>
</evidence>
<dbReference type="InterPro" id="IPR017850">
    <property type="entry name" value="Alkaline_phosphatase_core_sf"/>
</dbReference>
<sequence>MDRNFITNNIRNKRQSLSTVSESEMSGMLPKINTFSKKYLLKLLGTGALVSCLAMPALAAGSHTKATGNHAKKPNVIMIVIDDAGFASLGAFGSEIETPNIDQLAYSGLRYNRFDSAAISAPTRAALITGRNPQTVNMEDLPPKIVIKPGPNGGMKITRSKAPANSVPLGSGPATSGEIPTNAENVAQAFQASGYSTYALGKWHLAPEYVDNVKRNKAFWPLQRGFNYYYGFISGHTDQYHPLLIEDNHKLPTPQDPKYDLSVDLVDHAINLMKPDSKKPKFLYLALGATHAPLQVSKSYIDEYKGKYAIGWDKLRQERFIRQKQLGIIPQNTVLPPRGKGDAAWNSLDAQHKRVFARFMATYAGFMTQTDEQIGRLIKYLKKTHQYKNTLIMLITDNGAASEGGPNGGFRTAYGDRTTVAQMDAHLDEAGGPKTYMLYQRPWAYADDTPFRRYKLWPYLGGVRTPLIVSWPGHIKSPGSVRDQYVNVVDLAPTMLDAAGTKFAKKVDGVKQIPVAGRSFLKTFEDKNAKTRSVQFFSLRGDRAITDGKWRAVAMHRLGAPFSEDQWQLFNTEKDFSESTDLAKKYPEKLKEMKKLWWKEARKYSNPPIIKPNPVLYKFNHMSDGLND</sequence>
<comment type="similarity">
    <text evidence="1">Belongs to the sulfatase family.</text>
</comment>
<dbReference type="InterPro" id="IPR024607">
    <property type="entry name" value="Sulfatase_CS"/>
</dbReference>
<dbReference type="InterPro" id="IPR000917">
    <property type="entry name" value="Sulfatase_N"/>
</dbReference>
<evidence type="ECO:0000256" key="2">
    <source>
        <dbReference type="ARBA" id="ARBA00022723"/>
    </source>
</evidence>
<keyword evidence="8" id="KW-1185">Reference proteome</keyword>
<dbReference type="PANTHER" id="PTHR42693">
    <property type="entry name" value="ARYLSULFATASE FAMILY MEMBER"/>
    <property type="match status" value="1"/>
</dbReference>
<evidence type="ECO:0000313" key="7">
    <source>
        <dbReference type="EMBL" id="TCK46350.1"/>
    </source>
</evidence>
<evidence type="ECO:0000256" key="3">
    <source>
        <dbReference type="ARBA" id="ARBA00022801"/>
    </source>
</evidence>
<comment type="caution">
    <text evidence="7">The sequence shown here is derived from an EMBL/GenBank/DDBJ whole genome shotgun (WGS) entry which is preliminary data.</text>
</comment>
<reference evidence="7 8" key="1">
    <citation type="submission" date="2019-03" db="EMBL/GenBank/DDBJ databases">
        <title>Genomic Encyclopedia of Type Strains, Phase IV (KMG-IV): sequencing the most valuable type-strain genomes for metagenomic binning, comparative biology and taxonomic classification.</title>
        <authorList>
            <person name="Goeker M."/>
        </authorList>
    </citation>
    <scope>NUCLEOTIDE SEQUENCE [LARGE SCALE GENOMIC DNA]</scope>
    <source>
        <strain evidence="7 8">DSM 18577</strain>
    </source>
</reference>
<dbReference type="CDD" id="cd16025">
    <property type="entry name" value="PAS_like"/>
    <property type="match status" value="1"/>
</dbReference>
<dbReference type="SUPFAM" id="SSF53649">
    <property type="entry name" value="Alkaline phosphatase-like"/>
    <property type="match status" value="1"/>
</dbReference>
<dbReference type="PROSITE" id="PS00523">
    <property type="entry name" value="SULFATASE_1"/>
    <property type="match status" value="1"/>
</dbReference>
<evidence type="ECO:0000256" key="1">
    <source>
        <dbReference type="ARBA" id="ARBA00008779"/>
    </source>
</evidence>